<name>A0A2W5U294_9BACT</name>
<sequence length="97" mass="10219">MTPDSGAGRVDADSVEFGLTLNDATSTQLHVAWPAVVTLYGLWTGDEPGLVAFERSDVRLHVINESGADESWPWVLADGASRWTLTRCGDGSGAAAS</sequence>
<dbReference type="AlphaFoldDB" id="A0A2W5U294"/>
<dbReference type="EMBL" id="QFQP01000001">
    <property type="protein sequence ID" value="PZR18596.1"/>
    <property type="molecule type" value="Genomic_DNA"/>
</dbReference>
<protein>
    <submittedName>
        <fullName evidence="1">Uncharacterized protein</fullName>
    </submittedName>
</protein>
<comment type="caution">
    <text evidence="1">The sequence shown here is derived from an EMBL/GenBank/DDBJ whole genome shotgun (WGS) entry which is preliminary data.</text>
</comment>
<proteinExistence type="predicted"/>
<dbReference type="Proteomes" id="UP000249061">
    <property type="component" value="Unassembled WGS sequence"/>
</dbReference>
<evidence type="ECO:0000313" key="2">
    <source>
        <dbReference type="Proteomes" id="UP000249061"/>
    </source>
</evidence>
<organism evidence="1 2">
    <name type="scientific">Archangium gephyra</name>
    <dbReference type="NCBI Taxonomy" id="48"/>
    <lineage>
        <taxon>Bacteria</taxon>
        <taxon>Pseudomonadati</taxon>
        <taxon>Myxococcota</taxon>
        <taxon>Myxococcia</taxon>
        <taxon>Myxococcales</taxon>
        <taxon>Cystobacterineae</taxon>
        <taxon>Archangiaceae</taxon>
        <taxon>Archangium</taxon>
    </lineage>
</organism>
<evidence type="ECO:0000313" key="1">
    <source>
        <dbReference type="EMBL" id="PZR18596.1"/>
    </source>
</evidence>
<reference evidence="1 2" key="1">
    <citation type="submission" date="2017-08" db="EMBL/GenBank/DDBJ databases">
        <title>Infants hospitalized years apart are colonized by the same room-sourced microbial strains.</title>
        <authorList>
            <person name="Brooks B."/>
            <person name="Olm M.R."/>
            <person name="Firek B.A."/>
            <person name="Baker R."/>
            <person name="Thomas B.C."/>
            <person name="Morowitz M.J."/>
            <person name="Banfield J.F."/>
        </authorList>
    </citation>
    <scope>NUCLEOTIDE SEQUENCE [LARGE SCALE GENOMIC DNA]</scope>
    <source>
        <strain evidence="1">S2_003_000_R2_14</strain>
    </source>
</reference>
<accession>A0A2W5U294</accession>
<gene>
    <name evidence="1" type="ORF">DI536_01565</name>
</gene>